<evidence type="ECO:0000313" key="13">
    <source>
        <dbReference type="Proteomes" id="UP000306585"/>
    </source>
</evidence>
<accession>A0A5R9GVE1</accession>
<evidence type="ECO:0000256" key="8">
    <source>
        <dbReference type="ARBA" id="ARBA00022989"/>
    </source>
</evidence>
<keyword evidence="13" id="KW-1185">Reference proteome</keyword>
<dbReference type="Pfam" id="PF03544">
    <property type="entry name" value="TonB_C"/>
    <property type="match status" value="1"/>
</dbReference>
<comment type="caution">
    <text evidence="12">The sequence shown here is derived from an EMBL/GenBank/DDBJ whole genome shotgun (WGS) entry which is preliminary data.</text>
</comment>
<dbReference type="Proteomes" id="UP000306585">
    <property type="component" value="Unassembled WGS sequence"/>
</dbReference>
<dbReference type="SUPFAM" id="SSF74653">
    <property type="entry name" value="TolA/TonB C-terminal domain"/>
    <property type="match status" value="1"/>
</dbReference>
<dbReference type="PANTHER" id="PTHR33446">
    <property type="entry name" value="PROTEIN TONB-RELATED"/>
    <property type="match status" value="1"/>
</dbReference>
<dbReference type="InterPro" id="IPR006260">
    <property type="entry name" value="TonB/TolA_C"/>
</dbReference>
<evidence type="ECO:0000256" key="1">
    <source>
        <dbReference type="ARBA" id="ARBA00004383"/>
    </source>
</evidence>
<keyword evidence="3" id="KW-0813">Transport</keyword>
<keyword evidence="4" id="KW-1003">Cell membrane</keyword>
<dbReference type="GO" id="GO:0031992">
    <property type="term" value="F:energy transducer activity"/>
    <property type="evidence" value="ECO:0007669"/>
    <property type="project" value="TreeGrafter"/>
</dbReference>
<evidence type="ECO:0000313" key="12">
    <source>
        <dbReference type="EMBL" id="TLS68739.1"/>
    </source>
</evidence>
<dbReference type="Gene3D" id="3.30.1150.10">
    <property type="match status" value="1"/>
</dbReference>
<reference evidence="12 13" key="1">
    <citation type="journal article" date="2019" name="Appl. Environ. Microbiol.">
        <title>Environmental Evidence and Genomic Insight of Iron-oxidizing Bacteria Preference Towards More Corrosion Resistant Stainless Steel at Higher Salinities.</title>
        <authorList>
            <person name="Garrison C.E."/>
            <person name="Price K.A."/>
            <person name="Field E.K."/>
        </authorList>
    </citation>
    <scope>NUCLEOTIDE SEQUENCE [LARGE SCALE GENOMIC DNA]</scope>
    <source>
        <strain evidence="12 13">P3</strain>
    </source>
</reference>
<evidence type="ECO:0000256" key="6">
    <source>
        <dbReference type="ARBA" id="ARBA00022692"/>
    </source>
</evidence>
<dbReference type="PROSITE" id="PS52015">
    <property type="entry name" value="TONB_CTD"/>
    <property type="match status" value="1"/>
</dbReference>
<dbReference type="EMBL" id="VBRY01000002">
    <property type="protein sequence ID" value="TLS68739.1"/>
    <property type="molecule type" value="Genomic_DNA"/>
</dbReference>
<evidence type="ECO:0000256" key="5">
    <source>
        <dbReference type="ARBA" id="ARBA00022519"/>
    </source>
</evidence>
<feature type="transmembrane region" description="Helical" evidence="10">
    <location>
        <begin position="7"/>
        <end position="25"/>
    </location>
</feature>
<evidence type="ECO:0000256" key="7">
    <source>
        <dbReference type="ARBA" id="ARBA00022927"/>
    </source>
</evidence>
<name>A0A5R9GVE1_9PROT</name>
<comment type="subcellular location">
    <subcellularLocation>
        <location evidence="1">Cell inner membrane</location>
        <topology evidence="1">Single-pass membrane protein</topology>
        <orientation evidence="1">Periplasmic side</orientation>
    </subcellularLocation>
</comment>
<feature type="domain" description="TonB C-terminal" evidence="11">
    <location>
        <begin position="153"/>
        <end position="237"/>
    </location>
</feature>
<dbReference type="InterPro" id="IPR037682">
    <property type="entry name" value="TonB_C"/>
</dbReference>
<evidence type="ECO:0000256" key="4">
    <source>
        <dbReference type="ARBA" id="ARBA00022475"/>
    </source>
</evidence>
<proteinExistence type="inferred from homology"/>
<evidence type="ECO:0000256" key="2">
    <source>
        <dbReference type="ARBA" id="ARBA00006555"/>
    </source>
</evidence>
<keyword evidence="7" id="KW-0653">Protein transport</keyword>
<keyword evidence="5" id="KW-0997">Cell inner membrane</keyword>
<keyword evidence="6 10" id="KW-0812">Transmembrane</keyword>
<evidence type="ECO:0000256" key="3">
    <source>
        <dbReference type="ARBA" id="ARBA00022448"/>
    </source>
</evidence>
<evidence type="ECO:0000256" key="10">
    <source>
        <dbReference type="SAM" id="Phobius"/>
    </source>
</evidence>
<sequence>MTSSIRLWPWVTASIVIHGLLLLVLPHINGSRPASAGGKNITVELVSQKKSAPAIQTANTPAPYTSSPVEKKPALIKQDQPSSASNHRLYAAARPVAPTAEKISPPQPVISPAATVTALSPAPVPAPVAASAAAITLLHEAKIQQPTEHQPELIKTRIRQHLESFKYYPASARRRGIEGQVDVGFTLSRNGTAEHITVLQGSGYAMLDQAALQTVLRAQPFPADDGTYRFRLRFQRL</sequence>
<organism evidence="12 13">
    <name type="scientific">Mariprofundus erugo</name>
    <dbReference type="NCBI Taxonomy" id="2528639"/>
    <lineage>
        <taxon>Bacteria</taxon>
        <taxon>Pseudomonadati</taxon>
        <taxon>Pseudomonadota</taxon>
        <taxon>Candidatius Mariprofundia</taxon>
        <taxon>Mariprofundales</taxon>
        <taxon>Mariprofundaceae</taxon>
        <taxon>Mariprofundus</taxon>
    </lineage>
</organism>
<comment type="similarity">
    <text evidence="2">Belongs to the TonB family.</text>
</comment>
<keyword evidence="9 10" id="KW-0472">Membrane</keyword>
<dbReference type="AlphaFoldDB" id="A0A5R9GVE1"/>
<evidence type="ECO:0000256" key="9">
    <source>
        <dbReference type="ARBA" id="ARBA00023136"/>
    </source>
</evidence>
<keyword evidence="8 10" id="KW-1133">Transmembrane helix</keyword>
<dbReference type="NCBIfam" id="TIGR01352">
    <property type="entry name" value="tonB_Cterm"/>
    <property type="match status" value="1"/>
</dbReference>
<dbReference type="GO" id="GO:0015031">
    <property type="term" value="P:protein transport"/>
    <property type="evidence" value="ECO:0007669"/>
    <property type="project" value="UniProtKB-KW"/>
</dbReference>
<dbReference type="GO" id="GO:0055085">
    <property type="term" value="P:transmembrane transport"/>
    <property type="evidence" value="ECO:0007669"/>
    <property type="project" value="InterPro"/>
</dbReference>
<gene>
    <name evidence="12" type="ORF">FEF65_03315</name>
</gene>
<evidence type="ECO:0000259" key="11">
    <source>
        <dbReference type="PROSITE" id="PS52015"/>
    </source>
</evidence>
<dbReference type="PANTHER" id="PTHR33446:SF2">
    <property type="entry name" value="PROTEIN TONB"/>
    <property type="match status" value="1"/>
</dbReference>
<dbReference type="InterPro" id="IPR051045">
    <property type="entry name" value="TonB-dependent_transducer"/>
</dbReference>
<protein>
    <submittedName>
        <fullName evidence="12">Energy transducer TonB</fullName>
    </submittedName>
</protein>
<dbReference type="GO" id="GO:0098797">
    <property type="term" value="C:plasma membrane protein complex"/>
    <property type="evidence" value="ECO:0007669"/>
    <property type="project" value="TreeGrafter"/>
</dbReference>